<dbReference type="Proteomes" id="UP000288805">
    <property type="component" value="Unassembled WGS sequence"/>
</dbReference>
<evidence type="ECO:0000313" key="2">
    <source>
        <dbReference type="EMBL" id="RVW63965.1"/>
    </source>
</evidence>
<proteinExistence type="predicted"/>
<organism evidence="2 3">
    <name type="scientific">Vitis vinifera</name>
    <name type="common">Grape</name>
    <dbReference type="NCBI Taxonomy" id="29760"/>
    <lineage>
        <taxon>Eukaryota</taxon>
        <taxon>Viridiplantae</taxon>
        <taxon>Streptophyta</taxon>
        <taxon>Embryophyta</taxon>
        <taxon>Tracheophyta</taxon>
        <taxon>Spermatophyta</taxon>
        <taxon>Magnoliopsida</taxon>
        <taxon>eudicotyledons</taxon>
        <taxon>Gunneridae</taxon>
        <taxon>Pentapetalae</taxon>
        <taxon>rosids</taxon>
        <taxon>Vitales</taxon>
        <taxon>Vitaceae</taxon>
        <taxon>Viteae</taxon>
        <taxon>Vitis</taxon>
    </lineage>
</organism>
<gene>
    <name evidence="2" type="ORF">CK203_049367</name>
</gene>
<dbReference type="AlphaFoldDB" id="A0A438FVJ3"/>
<sequence length="323" mass="37746">MQGKNNGEEENRVMKTGAQLQSFIALLEHFPSPFSTFYIPFQSSESHESNDSNYVRFGAEMRKIWPLEDNYIKLRDNFALCEIGTPTYCNLCMPYWIRDKEGRLVRIENPQDTELDICVNIMDPPPEDQNSQQGQGGPYWPHIVPLLPNFHGMESENPYAHIKEFEEVCNTFREGGASIDLMRLKLFPFTLKDKAKIWLNSLRPRSIRNWVDLQAEFLKKNFPTHRTNGLKRQISNFSAKENEKFHECWERYMEAINACPHHSFDTWLLVSYFYDGMSSSMKQILETMCGGDFMSKNPEEAMDFLSYVAEVSRGWDEPNSREK</sequence>
<dbReference type="PANTHER" id="PTHR33223:SF11">
    <property type="entry name" value="ELEMENT PROTEIN, PUTATIVE-RELATED"/>
    <property type="match status" value="1"/>
</dbReference>
<reference evidence="2 3" key="1">
    <citation type="journal article" date="2018" name="PLoS Genet.">
        <title>Population sequencing reveals clonal diversity and ancestral inbreeding in the grapevine cultivar Chardonnay.</title>
        <authorList>
            <person name="Roach M.J."/>
            <person name="Johnson D.L."/>
            <person name="Bohlmann J."/>
            <person name="van Vuuren H.J."/>
            <person name="Jones S.J."/>
            <person name="Pretorius I.S."/>
            <person name="Schmidt S.A."/>
            <person name="Borneman A.R."/>
        </authorList>
    </citation>
    <scope>NUCLEOTIDE SEQUENCE [LARGE SCALE GENOMIC DNA]</scope>
    <source>
        <strain evidence="3">cv. Chardonnay</strain>
        <tissue evidence="2">Leaf</tissue>
    </source>
</reference>
<evidence type="ECO:0000313" key="3">
    <source>
        <dbReference type="Proteomes" id="UP000288805"/>
    </source>
</evidence>
<accession>A0A438FVJ3</accession>
<dbReference type="Pfam" id="PF03732">
    <property type="entry name" value="Retrotrans_gag"/>
    <property type="match status" value="1"/>
</dbReference>
<dbReference type="PANTHER" id="PTHR33223">
    <property type="entry name" value="CCHC-TYPE DOMAIN-CONTAINING PROTEIN"/>
    <property type="match status" value="1"/>
</dbReference>
<comment type="caution">
    <text evidence="2">The sequence shown here is derived from an EMBL/GenBank/DDBJ whole genome shotgun (WGS) entry which is preliminary data.</text>
</comment>
<name>A0A438FVJ3_VITVI</name>
<protein>
    <recommendedName>
        <fullName evidence="1">Retrotransposon gag domain-containing protein</fullName>
    </recommendedName>
</protein>
<evidence type="ECO:0000259" key="1">
    <source>
        <dbReference type="Pfam" id="PF03732"/>
    </source>
</evidence>
<feature type="domain" description="Retrotransposon gag" evidence="1">
    <location>
        <begin position="185"/>
        <end position="278"/>
    </location>
</feature>
<dbReference type="InterPro" id="IPR005162">
    <property type="entry name" value="Retrotrans_gag_dom"/>
</dbReference>
<dbReference type="EMBL" id="QGNW01000727">
    <property type="protein sequence ID" value="RVW63965.1"/>
    <property type="molecule type" value="Genomic_DNA"/>
</dbReference>